<accession>A0ACB0YLG9</accession>
<proteinExistence type="predicted"/>
<gene>
    <name evidence="1" type="ORF">MENTE1834_LOCUS13557</name>
</gene>
<sequence length="66" mass="7663">MFNPLLMILTKNFTSYLNFGIMDFPIIIDLFSRGGASATKYETRDSRDTRRAPPLLFSLKVRYIEV</sequence>
<keyword evidence="2" id="KW-1185">Reference proteome</keyword>
<comment type="caution">
    <text evidence="1">The sequence shown here is derived from an EMBL/GenBank/DDBJ whole genome shotgun (WGS) entry which is preliminary data.</text>
</comment>
<reference evidence="1" key="1">
    <citation type="submission" date="2023-11" db="EMBL/GenBank/DDBJ databases">
        <authorList>
            <person name="Poullet M."/>
        </authorList>
    </citation>
    <scope>NUCLEOTIDE SEQUENCE</scope>
    <source>
        <strain evidence="1">E1834</strain>
    </source>
</reference>
<evidence type="ECO:0000313" key="2">
    <source>
        <dbReference type="Proteomes" id="UP001497535"/>
    </source>
</evidence>
<protein>
    <submittedName>
        <fullName evidence="1">Uncharacterized protein</fullName>
    </submittedName>
</protein>
<name>A0ACB0YLG9_MELEN</name>
<dbReference type="Proteomes" id="UP001497535">
    <property type="component" value="Unassembled WGS sequence"/>
</dbReference>
<evidence type="ECO:0000313" key="1">
    <source>
        <dbReference type="EMBL" id="CAK5051272.1"/>
    </source>
</evidence>
<dbReference type="EMBL" id="CAVMJV010000014">
    <property type="protein sequence ID" value="CAK5051272.1"/>
    <property type="molecule type" value="Genomic_DNA"/>
</dbReference>
<organism evidence="1 2">
    <name type="scientific">Meloidogyne enterolobii</name>
    <name type="common">Root-knot nematode worm</name>
    <name type="synonym">Meloidogyne mayaguensis</name>
    <dbReference type="NCBI Taxonomy" id="390850"/>
    <lineage>
        <taxon>Eukaryota</taxon>
        <taxon>Metazoa</taxon>
        <taxon>Ecdysozoa</taxon>
        <taxon>Nematoda</taxon>
        <taxon>Chromadorea</taxon>
        <taxon>Rhabditida</taxon>
        <taxon>Tylenchina</taxon>
        <taxon>Tylenchomorpha</taxon>
        <taxon>Tylenchoidea</taxon>
        <taxon>Meloidogynidae</taxon>
        <taxon>Meloidogyninae</taxon>
        <taxon>Meloidogyne</taxon>
    </lineage>
</organism>